<dbReference type="AlphaFoldDB" id="A0A8J3ZS45"/>
<name>A0A8J3ZS45_9ACTN</name>
<sequence>MDDGDRLTDWAARLRAATDRAVREVLSTYPYEPDGHHVGPPATQAELAGLRERLPWVPDELVALHRHVGPVWLPDIGNGHFLHSVDLMVGAVEGGRADRIAEPLADSVEVVVFGSNGGGDLFAVATGDGRVYRLREAAYHGGVYSGTEYGVTVVGDDLGDHLDRLLAAVEAFSAAP</sequence>
<gene>
    <name evidence="1" type="ORF">Voc01_029150</name>
</gene>
<evidence type="ECO:0000313" key="2">
    <source>
        <dbReference type="Proteomes" id="UP000635606"/>
    </source>
</evidence>
<evidence type="ECO:0000313" key="1">
    <source>
        <dbReference type="EMBL" id="GIJ67998.1"/>
    </source>
</evidence>
<protein>
    <submittedName>
        <fullName evidence="1">Uncharacterized protein</fullName>
    </submittedName>
</protein>
<keyword evidence="2" id="KW-1185">Reference proteome</keyword>
<dbReference type="Proteomes" id="UP000635606">
    <property type="component" value="Unassembled WGS sequence"/>
</dbReference>
<comment type="caution">
    <text evidence="1">The sequence shown here is derived from an EMBL/GenBank/DDBJ whole genome shotgun (WGS) entry which is preliminary data.</text>
</comment>
<proteinExistence type="predicted"/>
<dbReference type="EMBL" id="BOPH01000035">
    <property type="protein sequence ID" value="GIJ67998.1"/>
    <property type="molecule type" value="Genomic_DNA"/>
</dbReference>
<organism evidence="1 2">
    <name type="scientific">Virgisporangium ochraceum</name>
    <dbReference type="NCBI Taxonomy" id="65505"/>
    <lineage>
        <taxon>Bacteria</taxon>
        <taxon>Bacillati</taxon>
        <taxon>Actinomycetota</taxon>
        <taxon>Actinomycetes</taxon>
        <taxon>Micromonosporales</taxon>
        <taxon>Micromonosporaceae</taxon>
        <taxon>Virgisporangium</taxon>
    </lineage>
</organism>
<reference evidence="1" key="1">
    <citation type="submission" date="2021-01" db="EMBL/GenBank/DDBJ databases">
        <title>Whole genome shotgun sequence of Virgisporangium ochraceum NBRC 16418.</title>
        <authorList>
            <person name="Komaki H."/>
            <person name="Tamura T."/>
        </authorList>
    </citation>
    <scope>NUCLEOTIDE SEQUENCE</scope>
    <source>
        <strain evidence="1">NBRC 16418</strain>
    </source>
</reference>
<accession>A0A8J3ZS45</accession>